<dbReference type="PANTHER" id="PTHR33217:SF8">
    <property type="entry name" value="MUTATOR FAMILY TRANSPOSASE"/>
    <property type="match status" value="1"/>
</dbReference>
<accession>A0A7C0Y9G3</accession>
<dbReference type="AlphaFoldDB" id="A0A7C0Y9G3"/>
<dbReference type="GO" id="GO:0003677">
    <property type="term" value="F:DNA binding"/>
    <property type="evidence" value="ECO:0007669"/>
    <property type="project" value="UniProtKB-UniRule"/>
</dbReference>
<evidence type="ECO:0000256" key="4">
    <source>
        <dbReference type="ARBA" id="ARBA00023125"/>
    </source>
</evidence>
<evidence type="ECO:0000256" key="6">
    <source>
        <dbReference type="RuleBase" id="RU365089"/>
    </source>
</evidence>
<protein>
    <recommendedName>
        <fullName evidence="6">Mutator family transposase</fullName>
    </recommendedName>
</protein>
<evidence type="ECO:0000256" key="1">
    <source>
        <dbReference type="ARBA" id="ARBA00002190"/>
    </source>
</evidence>
<feature type="non-terminal residue" evidence="7">
    <location>
        <position position="80"/>
    </location>
</feature>
<evidence type="ECO:0000313" key="7">
    <source>
        <dbReference type="EMBL" id="HDD44251.1"/>
    </source>
</evidence>
<evidence type="ECO:0000256" key="3">
    <source>
        <dbReference type="ARBA" id="ARBA00022578"/>
    </source>
</evidence>
<gene>
    <name evidence="7" type="ORF">ENG63_05255</name>
</gene>
<reference evidence="7" key="1">
    <citation type="journal article" date="2020" name="mSystems">
        <title>Genome- and Community-Level Interaction Insights into Carbon Utilization and Element Cycling Functions of Hydrothermarchaeota in Hydrothermal Sediment.</title>
        <authorList>
            <person name="Zhou Z."/>
            <person name="Liu Y."/>
            <person name="Xu W."/>
            <person name="Pan J."/>
            <person name="Luo Z.H."/>
            <person name="Li M."/>
        </authorList>
    </citation>
    <scope>NUCLEOTIDE SEQUENCE [LARGE SCALE GENOMIC DNA]</scope>
    <source>
        <strain evidence="7">HyVt-233</strain>
    </source>
</reference>
<sequence>MYFGEAKKELKEFSEKWGKNYPHVVKSWETNWEALTAFFKYPLEIRRVMYTTNIIESVNSKFRKATAGRRVFPTEESLLK</sequence>
<evidence type="ECO:0000256" key="5">
    <source>
        <dbReference type="ARBA" id="ARBA00023172"/>
    </source>
</evidence>
<dbReference type="Proteomes" id="UP000886289">
    <property type="component" value="Unassembled WGS sequence"/>
</dbReference>
<dbReference type="Pfam" id="PF00872">
    <property type="entry name" value="Transposase_mut"/>
    <property type="match status" value="1"/>
</dbReference>
<keyword evidence="6" id="KW-0814">Transposable element</keyword>
<dbReference type="GO" id="GO:0006313">
    <property type="term" value="P:DNA transposition"/>
    <property type="evidence" value="ECO:0007669"/>
    <property type="project" value="UniProtKB-UniRule"/>
</dbReference>
<organism evidence="7">
    <name type="scientific">Desulfofervidus auxilii</name>
    <dbReference type="NCBI Taxonomy" id="1621989"/>
    <lineage>
        <taxon>Bacteria</taxon>
        <taxon>Pseudomonadati</taxon>
        <taxon>Thermodesulfobacteriota</taxon>
        <taxon>Candidatus Desulfofervidia</taxon>
        <taxon>Candidatus Desulfofervidales</taxon>
        <taxon>Candidatus Desulfofervidaceae</taxon>
        <taxon>Candidatus Desulfofervidus</taxon>
    </lineage>
</organism>
<dbReference type="EMBL" id="DRBS01000205">
    <property type="protein sequence ID" value="HDD44251.1"/>
    <property type="molecule type" value="Genomic_DNA"/>
</dbReference>
<keyword evidence="4 6" id="KW-0238">DNA-binding</keyword>
<dbReference type="InterPro" id="IPR001207">
    <property type="entry name" value="Transposase_mutator"/>
</dbReference>
<proteinExistence type="inferred from homology"/>
<keyword evidence="5 6" id="KW-0233">DNA recombination</keyword>
<keyword evidence="3 6" id="KW-0815">Transposition</keyword>
<comment type="similarity">
    <text evidence="2 6">Belongs to the transposase mutator family.</text>
</comment>
<name>A0A7C0Y9G3_DESA2</name>
<comment type="caution">
    <text evidence="7">The sequence shown here is derived from an EMBL/GenBank/DDBJ whole genome shotgun (WGS) entry which is preliminary data.</text>
</comment>
<comment type="function">
    <text evidence="1 6">Required for the transposition of the insertion element.</text>
</comment>
<evidence type="ECO:0000256" key="2">
    <source>
        <dbReference type="ARBA" id="ARBA00010961"/>
    </source>
</evidence>
<dbReference type="PANTHER" id="PTHR33217">
    <property type="entry name" value="TRANSPOSASE FOR INSERTION SEQUENCE ELEMENT IS1081"/>
    <property type="match status" value="1"/>
</dbReference>
<dbReference type="GO" id="GO:0004803">
    <property type="term" value="F:transposase activity"/>
    <property type="evidence" value="ECO:0007669"/>
    <property type="project" value="UniProtKB-UniRule"/>
</dbReference>